<dbReference type="Gene3D" id="3.60.10.10">
    <property type="entry name" value="Endonuclease/exonuclease/phosphatase"/>
    <property type="match status" value="1"/>
</dbReference>
<evidence type="ECO:0000256" key="1">
    <source>
        <dbReference type="ARBA" id="ARBA00010768"/>
    </source>
</evidence>
<dbReference type="GO" id="GO:0004445">
    <property type="term" value="F:inositol-polyphosphate 5-phosphatase activity"/>
    <property type="evidence" value="ECO:0007669"/>
    <property type="project" value="InterPro"/>
</dbReference>
<evidence type="ECO:0000313" key="5">
    <source>
        <dbReference type="EMBL" id="KAJ8426326.1"/>
    </source>
</evidence>
<keyword evidence="6" id="KW-1185">Reference proteome</keyword>
<proteinExistence type="inferred from homology"/>
<organism evidence="5 6">
    <name type="scientific">Carnegiea gigantea</name>
    <dbReference type="NCBI Taxonomy" id="171969"/>
    <lineage>
        <taxon>Eukaryota</taxon>
        <taxon>Viridiplantae</taxon>
        <taxon>Streptophyta</taxon>
        <taxon>Embryophyta</taxon>
        <taxon>Tracheophyta</taxon>
        <taxon>Spermatophyta</taxon>
        <taxon>Magnoliopsida</taxon>
        <taxon>eudicotyledons</taxon>
        <taxon>Gunneridae</taxon>
        <taxon>Pentapetalae</taxon>
        <taxon>Caryophyllales</taxon>
        <taxon>Cactineae</taxon>
        <taxon>Cactaceae</taxon>
        <taxon>Cactoideae</taxon>
        <taxon>Echinocereeae</taxon>
        <taxon>Carnegiea</taxon>
    </lineage>
</organism>
<dbReference type="GO" id="GO:0004439">
    <property type="term" value="F:phosphatidylinositol-4,5-bisphosphate 5-phosphatase activity"/>
    <property type="evidence" value="ECO:0007669"/>
    <property type="project" value="TreeGrafter"/>
</dbReference>
<dbReference type="GO" id="GO:0046856">
    <property type="term" value="P:phosphatidylinositol dephosphorylation"/>
    <property type="evidence" value="ECO:0007669"/>
    <property type="project" value="InterPro"/>
</dbReference>
<evidence type="ECO:0000259" key="4">
    <source>
        <dbReference type="Pfam" id="PF22669"/>
    </source>
</evidence>
<dbReference type="AlphaFoldDB" id="A0A9Q1GSX5"/>
<reference evidence="5" key="1">
    <citation type="submission" date="2022-04" db="EMBL/GenBank/DDBJ databases">
        <title>Carnegiea gigantea Genome sequencing and assembly v2.</title>
        <authorList>
            <person name="Copetti D."/>
            <person name="Sanderson M.J."/>
            <person name="Burquez A."/>
            <person name="Wojciechowski M.F."/>
        </authorList>
    </citation>
    <scope>NUCLEOTIDE SEQUENCE</scope>
    <source>
        <strain evidence="5">SGP5-SGP5p</strain>
        <tissue evidence="5">Aerial part</tissue>
    </source>
</reference>
<feature type="region of interest" description="Disordered" evidence="3">
    <location>
        <begin position="173"/>
        <end position="263"/>
    </location>
</feature>
<feature type="compositionally biased region" description="Basic and acidic residues" evidence="3">
    <location>
        <begin position="210"/>
        <end position="251"/>
    </location>
</feature>
<evidence type="ECO:0000256" key="3">
    <source>
        <dbReference type="SAM" id="MobiDB-lite"/>
    </source>
</evidence>
<keyword evidence="2" id="KW-0378">Hydrolase</keyword>
<sequence length="405" mass="46195">MRDGKPKKSKLSWSKSLVKKWFNIKSKRNDFPADELAYAGGQVEWRTSFSEREPCNVKKTKTEKFSMNTDRIRRGREYLEHPRIIDVQNHRFQEIVPLNPSNILGAEDNGPAKKWVSLIRKTLNNRPGMCGSSGNHTPSPVPNPVVEINADFEGSSTAKAASFLHRRSFQATGSWKMDNDPSTSQPRLERRYSVCDRAMYGHRPSNYRPSDSRPSDYRPSDYRPSDYRPSDYRPSDHRPSDYRPSDYRPSDFSRWGSSDDDYGPGDSPSTVLFSPMSCGGSVHSDICYRQPKQSRYCLVVSKQMVGIFLTVWVRKDLREHVRNVKVSCVGRGLMGYLGNKGSISVSMLLHETSFCFVCSHLTSGQKEGDELRRNADVMEILKKTRFPRVSSTSDDKSPETIVEHE</sequence>
<dbReference type="InterPro" id="IPR000300">
    <property type="entry name" value="IPPc"/>
</dbReference>
<dbReference type="GO" id="GO:0034485">
    <property type="term" value="F:phosphatidylinositol-3,4,5-trisphosphate 5-phosphatase activity"/>
    <property type="evidence" value="ECO:0007669"/>
    <property type="project" value="TreeGrafter"/>
</dbReference>
<dbReference type="PANTHER" id="PTHR45666:SF34">
    <property type="entry name" value="TYPE IV INOSITOL POLYPHOSPHATE 5-PHOSPHATASE 7"/>
    <property type="match status" value="1"/>
</dbReference>
<dbReference type="Pfam" id="PF22669">
    <property type="entry name" value="Exo_endo_phos2"/>
    <property type="match status" value="1"/>
</dbReference>
<dbReference type="Proteomes" id="UP001153076">
    <property type="component" value="Unassembled WGS sequence"/>
</dbReference>
<accession>A0A9Q1GSX5</accession>
<gene>
    <name evidence="5" type="ORF">Cgig2_009362</name>
</gene>
<evidence type="ECO:0000256" key="2">
    <source>
        <dbReference type="ARBA" id="ARBA00022801"/>
    </source>
</evidence>
<evidence type="ECO:0000313" key="6">
    <source>
        <dbReference type="Proteomes" id="UP001153076"/>
    </source>
</evidence>
<dbReference type="EMBL" id="JAKOGI010001311">
    <property type="protein sequence ID" value="KAJ8426326.1"/>
    <property type="molecule type" value="Genomic_DNA"/>
</dbReference>
<protein>
    <recommendedName>
        <fullName evidence="4">Inositol polyphosphate-related phosphatase domain-containing protein</fullName>
    </recommendedName>
</protein>
<dbReference type="InterPro" id="IPR045849">
    <property type="entry name" value="IP5P_plant"/>
</dbReference>
<dbReference type="InterPro" id="IPR036691">
    <property type="entry name" value="Endo/exonu/phosph_ase_sf"/>
</dbReference>
<name>A0A9Q1GSX5_9CARY</name>
<comment type="caution">
    <text evidence="5">The sequence shown here is derived from an EMBL/GenBank/DDBJ whole genome shotgun (WGS) entry which is preliminary data.</text>
</comment>
<dbReference type="PANTHER" id="PTHR45666">
    <property type="entry name" value="TYPE IV INOSITOL POLYPHOSPHATE 5-PHOSPHATASE 9"/>
    <property type="match status" value="1"/>
</dbReference>
<comment type="similarity">
    <text evidence="1">Belongs to the inositol polyphosphate 5-phosphatase family.</text>
</comment>
<feature type="domain" description="Inositol polyphosphate-related phosphatase" evidence="4">
    <location>
        <begin position="290"/>
        <end position="394"/>
    </location>
</feature>
<dbReference type="SUPFAM" id="SSF56219">
    <property type="entry name" value="DNase I-like"/>
    <property type="match status" value="1"/>
</dbReference>
<dbReference type="OrthoDB" id="62798at2759"/>